<dbReference type="Proteomes" id="UP001058974">
    <property type="component" value="Chromosome 5"/>
</dbReference>
<evidence type="ECO:0000313" key="2">
    <source>
        <dbReference type="Proteomes" id="UP001058974"/>
    </source>
</evidence>
<proteinExistence type="predicted"/>
<accession>A0A9D5AID6</accession>
<name>A0A9D5AID6_PEA</name>
<dbReference type="AlphaFoldDB" id="A0A9D5AID6"/>
<reference evidence="1 2" key="1">
    <citation type="journal article" date="2022" name="Nat. Genet.">
        <title>Improved pea reference genome and pan-genome highlight genomic features and evolutionary characteristics.</title>
        <authorList>
            <person name="Yang T."/>
            <person name="Liu R."/>
            <person name="Luo Y."/>
            <person name="Hu S."/>
            <person name="Wang D."/>
            <person name="Wang C."/>
            <person name="Pandey M.K."/>
            <person name="Ge S."/>
            <person name="Xu Q."/>
            <person name="Li N."/>
            <person name="Li G."/>
            <person name="Huang Y."/>
            <person name="Saxena R.K."/>
            <person name="Ji Y."/>
            <person name="Li M."/>
            <person name="Yan X."/>
            <person name="He Y."/>
            <person name="Liu Y."/>
            <person name="Wang X."/>
            <person name="Xiang C."/>
            <person name="Varshney R.K."/>
            <person name="Ding H."/>
            <person name="Gao S."/>
            <person name="Zong X."/>
        </authorList>
    </citation>
    <scope>NUCLEOTIDE SEQUENCE [LARGE SCALE GENOMIC DNA]</scope>
    <source>
        <strain evidence="1 2">cv. Zhongwan 6</strain>
    </source>
</reference>
<dbReference type="EMBL" id="JAMSHJ010000005">
    <property type="protein sequence ID" value="KAI5408669.1"/>
    <property type="molecule type" value="Genomic_DNA"/>
</dbReference>
<dbReference type="Gramene" id="Psat05G0448800-T1">
    <property type="protein sequence ID" value="KAI5408669.1"/>
    <property type="gene ID" value="KIW84_054488"/>
</dbReference>
<evidence type="ECO:0000313" key="1">
    <source>
        <dbReference type="EMBL" id="KAI5408669.1"/>
    </source>
</evidence>
<protein>
    <submittedName>
        <fullName evidence="1">Uncharacterized protein</fullName>
    </submittedName>
</protein>
<comment type="caution">
    <text evidence="1">The sequence shown here is derived from an EMBL/GenBank/DDBJ whole genome shotgun (WGS) entry which is preliminary data.</text>
</comment>
<organism evidence="1 2">
    <name type="scientific">Pisum sativum</name>
    <name type="common">Garden pea</name>
    <name type="synonym">Lathyrus oleraceus</name>
    <dbReference type="NCBI Taxonomy" id="3888"/>
    <lineage>
        <taxon>Eukaryota</taxon>
        <taxon>Viridiplantae</taxon>
        <taxon>Streptophyta</taxon>
        <taxon>Embryophyta</taxon>
        <taxon>Tracheophyta</taxon>
        <taxon>Spermatophyta</taxon>
        <taxon>Magnoliopsida</taxon>
        <taxon>eudicotyledons</taxon>
        <taxon>Gunneridae</taxon>
        <taxon>Pentapetalae</taxon>
        <taxon>rosids</taxon>
        <taxon>fabids</taxon>
        <taxon>Fabales</taxon>
        <taxon>Fabaceae</taxon>
        <taxon>Papilionoideae</taxon>
        <taxon>50 kb inversion clade</taxon>
        <taxon>NPAAA clade</taxon>
        <taxon>Hologalegina</taxon>
        <taxon>IRL clade</taxon>
        <taxon>Fabeae</taxon>
        <taxon>Lathyrus</taxon>
    </lineage>
</organism>
<gene>
    <name evidence="1" type="ORF">KIW84_054488</name>
</gene>
<keyword evidence="2" id="KW-1185">Reference proteome</keyword>
<sequence length="135" mass="14973">MKNLEKGQEIVREEIDSLKGMMSKILENLQTLMYKEDQPQQNMHTDNGISSSFSLGPQQIQGENIQFPSFGLPQNYTPSFANATNRGPSIQPHVQIPVITEVHPGGFSAHQGPFEDPYLVFHAAGPQDTHPEICA</sequence>